<dbReference type="InterPro" id="IPR014030">
    <property type="entry name" value="Ketoacyl_synth_N"/>
</dbReference>
<feature type="domain" description="Ketosynthase family 3 (KS3)" evidence="15">
    <location>
        <begin position="1"/>
        <end position="305"/>
    </location>
</feature>
<dbReference type="Pfam" id="PF02801">
    <property type="entry name" value="Ketoacyl-synt_C"/>
    <property type="match status" value="1"/>
</dbReference>
<evidence type="ECO:0000256" key="2">
    <source>
        <dbReference type="ARBA" id="ARBA00018769"/>
    </source>
</evidence>
<dbReference type="InterPro" id="IPR032821">
    <property type="entry name" value="PKS_assoc"/>
</dbReference>
<proteinExistence type="predicted"/>
<keyword evidence="12" id="KW-0275">Fatty acid biosynthesis</keyword>
<keyword evidence="3" id="KW-0596">Phosphopantetheine</keyword>
<dbReference type="PROSITE" id="PS00606">
    <property type="entry name" value="KS3_1"/>
    <property type="match status" value="1"/>
</dbReference>
<keyword evidence="6" id="KW-0378">Hydrolase</keyword>
<evidence type="ECO:0000256" key="10">
    <source>
        <dbReference type="ARBA" id="ARBA00023027"/>
    </source>
</evidence>
<feature type="non-terminal residue" evidence="16">
    <location>
        <position position="479"/>
    </location>
</feature>
<dbReference type="GO" id="GO:0004315">
    <property type="term" value="F:3-oxoacyl-[acyl-carrier-protein] synthase activity"/>
    <property type="evidence" value="ECO:0007669"/>
    <property type="project" value="InterPro"/>
</dbReference>
<reference evidence="16" key="1">
    <citation type="submission" date="2021-06" db="EMBL/GenBank/DDBJ databases">
        <authorList>
            <person name="Hodson N. C."/>
            <person name="Mongue J. A."/>
            <person name="Jaron S. K."/>
        </authorList>
    </citation>
    <scope>NUCLEOTIDE SEQUENCE</scope>
</reference>
<dbReference type="GO" id="GO:0004312">
    <property type="term" value="F:fatty acid synthase activity"/>
    <property type="evidence" value="ECO:0007669"/>
    <property type="project" value="UniProtKB-EC"/>
</dbReference>
<comment type="catalytic activity">
    <reaction evidence="14">
        <text>acetyl-CoA + n malonyl-CoA + 2n NADPH + 2n H(+) = a long-chain fatty acid + (n+1) CoA + n CO2 + 2n NADP(+).</text>
        <dbReference type="EC" id="2.3.1.85"/>
    </reaction>
</comment>
<keyword evidence="10" id="KW-0520">NAD</keyword>
<evidence type="ECO:0000256" key="3">
    <source>
        <dbReference type="ARBA" id="ARBA00022450"/>
    </source>
</evidence>
<keyword evidence="8" id="KW-0521">NADP</keyword>
<comment type="caution">
    <text evidence="16">The sequence shown here is derived from an EMBL/GenBank/DDBJ whole genome shotgun (WGS) entry which is preliminary data.</text>
</comment>
<dbReference type="InterPro" id="IPR018201">
    <property type="entry name" value="Ketoacyl_synth_AS"/>
</dbReference>
<evidence type="ECO:0000313" key="16">
    <source>
        <dbReference type="EMBL" id="CAG7734600.1"/>
    </source>
</evidence>
<dbReference type="Pfam" id="PF00698">
    <property type="entry name" value="Acyl_transf_1"/>
    <property type="match status" value="1"/>
</dbReference>
<sequence length="479" mass="51445">RGSKTGVFVGSSGEESRMFSKSLNENPELPFGTSLSMLSNQISFRYDLHGPSLSVDTACSSSLVALNEAVINIKSGRCDAAVVATIQLNLDPDVSKRYNQLGMLSADGICKSFDASANGYVRSEAAVVVFICKESFARRIYGNILDVQINSDGNKEQGVTFPSGIVQEQLLRQTIKGAGVDPKSIVYVEAHGTGTAAGDTQELNAIDRVICTGRTERPLLIGSVKSSLGHTEAASGLSSIVKVLLAAQYGTLPGNLHFHNPNSNVPGLTSGRLKVVDRNIPWEGGIVGISSFGFGGANAHTILEVNIQTNETHAIELPLIVPFSATTADAIDFALSFVQDREIIGLLHVIHNFDIPGHSFRGFCLPETSTVEIQERFLTDASIQTWFVFSGMGSQAKRTGRDLMCFKEFRKSIKKSAQALTPCGIDLIGYLTDRTNPDESLILYTTTCICAIQIALVDVLRSVEIFADGIFGHSFGEVA</sequence>
<evidence type="ECO:0000256" key="4">
    <source>
        <dbReference type="ARBA" id="ARBA00022516"/>
    </source>
</evidence>
<keyword evidence="17" id="KW-1185">Reference proteome</keyword>
<evidence type="ECO:0000256" key="14">
    <source>
        <dbReference type="ARBA" id="ARBA00044883"/>
    </source>
</evidence>
<protein>
    <recommendedName>
        <fullName evidence="2">Fatty acid synthase</fullName>
        <ecNumber evidence="1">2.3.1.85</ecNumber>
    </recommendedName>
</protein>
<evidence type="ECO:0000256" key="8">
    <source>
        <dbReference type="ARBA" id="ARBA00022857"/>
    </source>
</evidence>
<dbReference type="InterPro" id="IPR014031">
    <property type="entry name" value="Ketoacyl_synth_C"/>
</dbReference>
<dbReference type="InterPro" id="IPR014043">
    <property type="entry name" value="Acyl_transferase_dom"/>
</dbReference>
<evidence type="ECO:0000256" key="11">
    <source>
        <dbReference type="ARBA" id="ARBA00023098"/>
    </source>
</evidence>
<dbReference type="InterPro" id="IPR050091">
    <property type="entry name" value="PKS_NRPS_Biosynth_Enz"/>
</dbReference>
<dbReference type="GO" id="GO:0016491">
    <property type="term" value="F:oxidoreductase activity"/>
    <property type="evidence" value="ECO:0007669"/>
    <property type="project" value="UniProtKB-KW"/>
</dbReference>
<evidence type="ECO:0000256" key="13">
    <source>
        <dbReference type="ARBA" id="ARBA00023268"/>
    </source>
</evidence>
<dbReference type="PANTHER" id="PTHR43775">
    <property type="entry name" value="FATTY ACID SYNTHASE"/>
    <property type="match status" value="1"/>
</dbReference>
<evidence type="ECO:0000256" key="5">
    <source>
        <dbReference type="ARBA" id="ARBA00022679"/>
    </source>
</evidence>
<dbReference type="Pfam" id="PF16197">
    <property type="entry name" value="KAsynt_C_assoc"/>
    <property type="match status" value="1"/>
</dbReference>
<keyword evidence="5" id="KW-0808">Transferase</keyword>
<dbReference type="Proteomes" id="UP000708208">
    <property type="component" value="Unassembled WGS sequence"/>
</dbReference>
<keyword evidence="9" id="KW-0560">Oxidoreductase</keyword>
<name>A0A8J2P7C7_9HEXA</name>
<dbReference type="EC" id="2.3.1.85" evidence="1"/>
<dbReference type="GO" id="GO:0006633">
    <property type="term" value="P:fatty acid biosynthetic process"/>
    <property type="evidence" value="ECO:0007669"/>
    <property type="project" value="UniProtKB-KW"/>
</dbReference>
<dbReference type="InterPro" id="IPR020841">
    <property type="entry name" value="PKS_Beta-ketoAc_synthase_dom"/>
</dbReference>
<dbReference type="Pfam" id="PF00109">
    <property type="entry name" value="ketoacyl-synt"/>
    <property type="match status" value="1"/>
</dbReference>
<gene>
    <name evidence="16" type="ORF">AFUS01_LOCUS22982</name>
</gene>
<dbReference type="PANTHER" id="PTHR43775:SF7">
    <property type="entry name" value="FATTY ACID SYNTHASE"/>
    <property type="match status" value="1"/>
</dbReference>
<evidence type="ECO:0000256" key="6">
    <source>
        <dbReference type="ARBA" id="ARBA00022801"/>
    </source>
</evidence>
<dbReference type="OrthoDB" id="329835at2759"/>
<feature type="non-terminal residue" evidence="16">
    <location>
        <position position="1"/>
    </location>
</feature>
<evidence type="ECO:0000256" key="9">
    <source>
        <dbReference type="ARBA" id="ARBA00023002"/>
    </source>
</evidence>
<keyword evidence="11" id="KW-0443">Lipid metabolism</keyword>
<dbReference type="CDD" id="cd00833">
    <property type="entry name" value="PKS"/>
    <property type="match status" value="1"/>
</dbReference>
<dbReference type="GO" id="GO:0016787">
    <property type="term" value="F:hydrolase activity"/>
    <property type="evidence" value="ECO:0007669"/>
    <property type="project" value="UniProtKB-KW"/>
</dbReference>
<dbReference type="EMBL" id="CAJVCH010272539">
    <property type="protein sequence ID" value="CAG7734600.1"/>
    <property type="molecule type" value="Genomic_DNA"/>
</dbReference>
<evidence type="ECO:0000256" key="12">
    <source>
        <dbReference type="ARBA" id="ARBA00023160"/>
    </source>
</evidence>
<evidence type="ECO:0000259" key="15">
    <source>
        <dbReference type="PROSITE" id="PS52004"/>
    </source>
</evidence>
<keyword evidence="4" id="KW-0444">Lipid biosynthesis</keyword>
<accession>A0A8J2P7C7</accession>
<keyword evidence="7" id="KW-0276">Fatty acid metabolism</keyword>
<dbReference type="PROSITE" id="PS52004">
    <property type="entry name" value="KS3_2"/>
    <property type="match status" value="1"/>
</dbReference>
<evidence type="ECO:0000313" key="17">
    <source>
        <dbReference type="Proteomes" id="UP000708208"/>
    </source>
</evidence>
<evidence type="ECO:0000256" key="1">
    <source>
        <dbReference type="ARBA" id="ARBA00012873"/>
    </source>
</evidence>
<dbReference type="SMART" id="SM00825">
    <property type="entry name" value="PKS_KS"/>
    <property type="match status" value="1"/>
</dbReference>
<evidence type="ECO:0000256" key="7">
    <source>
        <dbReference type="ARBA" id="ARBA00022832"/>
    </source>
</evidence>
<organism evidence="16 17">
    <name type="scientific">Allacma fusca</name>
    <dbReference type="NCBI Taxonomy" id="39272"/>
    <lineage>
        <taxon>Eukaryota</taxon>
        <taxon>Metazoa</taxon>
        <taxon>Ecdysozoa</taxon>
        <taxon>Arthropoda</taxon>
        <taxon>Hexapoda</taxon>
        <taxon>Collembola</taxon>
        <taxon>Symphypleona</taxon>
        <taxon>Sminthuridae</taxon>
        <taxon>Allacma</taxon>
    </lineage>
</organism>
<dbReference type="AlphaFoldDB" id="A0A8J2P7C7"/>
<keyword evidence="13" id="KW-0511">Multifunctional enzyme</keyword>